<name>A0A645A6W0_9ZZZZ</name>
<comment type="caution">
    <text evidence="2">The sequence shown here is derived from an EMBL/GenBank/DDBJ whole genome shotgun (WGS) entry which is preliminary data.</text>
</comment>
<dbReference type="AlphaFoldDB" id="A0A645A6W0"/>
<evidence type="ECO:0000259" key="1">
    <source>
        <dbReference type="Pfam" id="PF18135"/>
    </source>
</evidence>
<dbReference type="Pfam" id="PF18135">
    <property type="entry name" value="Type_ISP_C"/>
    <property type="match status" value="1"/>
</dbReference>
<dbReference type="InterPro" id="IPR041635">
    <property type="entry name" value="Type_ISP_LLaBIII_C"/>
</dbReference>
<feature type="domain" description="Type ISP restriction-modification enzyme LLaBIII C-terminal specificity" evidence="1">
    <location>
        <begin position="2"/>
        <end position="254"/>
    </location>
</feature>
<gene>
    <name evidence="2" type="ORF">SDC9_95637</name>
</gene>
<organism evidence="2">
    <name type="scientific">bioreactor metagenome</name>
    <dbReference type="NCBI Taxonomy" id="1076179"/>
    <lineage>
        <taxon>unclassified sequences</taxon>
        <taxon>metagenomes</taxon>
        <taxon>ecological metagenomes</taxon>
    </lineage>
</organism>
<reference evidence="2" key="1">
    <citation type="submission" date="2019-08" db="EMBL/GenBank/DDBJ databases">
        <authorList>
            <person name="Kucharzyk K."/>
            <person name="Murdoch R.W."/>
            <person name="Higgins S."/>
            <person name="Loffler F."/>
        </authorList>
    </citation>
    <scope>NUCLEOTIDE SEQUENCE</scope>
</reference>
<accession>A0A645A6W0</accession>
<protein>
    <recommendedName>
        <fullName evidence="1">Type ISP restriction-modification enzyme LLaBIII C-terminal specificity domain-containing protein</fullName>
    </recommendedName>
</protein>
<proteinExistence type="predicted"/>
<dbReference type="EMBL" id="VSSQ01012304">
    <property type="protein sequence ID" value="MPM48910.1"/>
    <property type="molecule type" value="Genomic_DNA"/>
</dbReference>
<sequence length="279" mass="32723">MPALYRPFTKKYLYFDDFWNEEQYQLNKIFTEENEYENIVICFPAIGGRTKYWCFSTKIIPNLTLTSVDGTQCIPFYIKAEEGTRQSENITDWALKEYQEHYSDPKITKWDIFYYVYGLLHAPGYRTKYAANLRRELPRIPFAPNFRAFSEAGKQLADLHVNYESQPEYPLGMQEAPGKPLNWRVQKMKLSPDKTAVIYNDFLTLTGVPLQVYDYKLGNRSALEWIIDQYRVKTDPRSGITNDPNNPEDEQYIVRLIKKIVTVSLETVKIVNSLPAEFE</sequence>
<evidence type="ECO:0000313" key="2">
    <source>
        <dbReference type="EMBL" id="MPM48910.1"/>
    </source>
</evidence>